<evidence type="ECO:0000256" key="4">
    <source>
        <dbReference type="SAM" id="Coils"/>
    </source>
</evidence>
<feature type="region of interest" description="Disordered" evidence="5">
    <location>
        <begin position="222"/>
        <end position="267"/>
    </location>
</feature>
<feature type="compositionally biased region" description="Low complexity" evidence="5">
    <location>
        <begin position="296"/>
        <end position="307"/>
    </location>
</feature>
<comment type="caution">
    <text evidence="6">The sequence shown here is derived from an EMBL/GenBank/DDBJ whole genome shotgun (WGS) entry which is preliminary data.</text>
</comment>
<dbReference type="CDD" id="cd22967">
    <property type="entry name" value="DD_AK7"/>
    <property type="match status" value="1"/>
</dbReference>
<name>A0A0N1IAY4_LEPSE</name>
<keyword evidence="7" id="KW-1185">Reference proteome</keyword>
<sequence length="1182" mass="127409">MSPINVFVSYADSFVGKRVLSQFQQFPSTYHVYGCTWDSAAAEKLSATSGCANVSQTSELCAASVDAAAASPVDNELATADIADELDRHILCERRDTLTPGETSGVNVAPLPDGAVTPGGAGSEPNQSDNAASHPTTTPTSPIPPPFSPAAPAISKFFCRHDVGAMRAALLACDWIIVELRQAQTVLELVQFLQLQTSFARPKRLVLLSSLMTWYATPALTAAGADGGEGEDSRQKDDLSDEDAAGGDDDGSEGDAETPYPPAPPQPLERILQMAQDVAQRAVVDAMRGGSGGGVTEDASTNNNSNSNEDEDGEATDDAAAEVLTEDQYNRRVPHLHYMSWRDAEKAVAAAHHAKGLPLDTFVVCSGLPYGGEEDVLEPLFRLAWSAQPEKEAGVGAGEEAHTPSSAADIPATTAVLPIFGNGSQRVPLVHVQDLACFVRKLLRCPSASLPFPERRYLFATDGTNSNSWTSIVGGVNCMFGGRCAMQPVPPQSYPLYRDVDKFTLNLRVEAESMKALMELQDDREGEEEHEGNTSSDAVAAAAVARLPNTWVAEGGLHRHLRAVAHEFAVARGVSPLRIALVGPPLVGKTYLASRLSRYYRLPCVSLDSVVADYMAALRALRNRVETTKAAVLQAERARRVGIKRRRAVARQQREWDAFVEGAAVGGNSAPDGAGDTILSDAEEAADDRSSNDIQGRREMAVVAMQNEVAANTLELTPAEEEEVTHFVQDWWAEQPQVQAWNNKIGEMERVLLLRLHPRPPTPDANPKRRAAGGNAGGGGGNKRKANAGKDAQKSKEEEEELLQLKASLQTAPFQPRALTLMLRWRLAQPDCCVQGFVLDGVPATLELARMVFGEDTGEMLQPPATEEEALKPRYAGEAAAAITAGGGADGEEKGEGGAGVAGPAAAKEPANDVRLPDHVVVLQASDAYLLSRMRSMGVEAERQASSAATINAAGSADFVHTASAAMHAVDVEVFQQDLQTYKREYEEATYSVLSYWECAAAAANIEGMPKTERRAEVHLVTVEDQEPLVPPPPPTSMFAEVPLGSTEQMLRQVIIGPPHNFGKSLEEVQRDAVRQRCLQEEEERAYAEQVAAQAAAESTECAQEQSTRNAEDEKLAELKKADLAELEERKKPMARYLQERVLPLLHKGLLEACAVRPEDPVDFLAEWLIRHNPHDDTFCDV</sequence>
<dbReference type="InterPro" id="IPR027417">
    <property type="entry name" value="P-loop_NTPase"/>
</dbReference>
<feature type="region of interest" description="Disordered" evidence="5">
    <location>
        <begin position="101"/>
        <end position="147"/>
    </location>
</feature>
<gene>
    <name evidence="6" type="ORF">ABL78_1239</name>
</gene>
<dbReference type="VEuPathDB" id="TriTrypDB:Lsey_0019_0240"/>
<dbReference type="OMA" id="YNRRVPH"/>
<dbReference type="SUPFAM" id="SSF52540">
    <property type="entry name" value="P-loop containing nucleoside triphosphate hydrolases"/>
    <property type="match status" value="1"/>
</dbReference>
<feature type="region of interest" description="Disordered" evidence="5">
    <location>
        <begin position="883"/>
        <end position="905"/>
    </location>
</feature>
<dbReference type="Gene3D" id="3.40.50.300">
    <property type="entry name" value="P-loop containing nucleotide triphosphate hydrolases"/>
    <property type="match status" value="2"/>
</dbReference>
<protein>
    <submittedName>
        <fullName evidence="6">Uncharacterized protein</fullName>
    </submittedName>
</protein>
<dbReference type="InterPro" id="IPR047499">
    <property type="entry name" value="DD_AK7"/>
</dbReference>
<evidence type="ECO:0000256" key="1">
    <source>
        <dbReference type="ARBA" id="ARBA00022679"/>
    </source>
</evidence>
<evidence type="ECO:0000313" key="6">
    <source>
        <dbReference type="EMBL" id="KPI89658.1"/>
    </source>
</evidence>
<dbReference type="OrthoDB" id="10262413at2759"/>
<keyword evidence="2" id="KW-0547">Nucleotide-binding</keyword>
<feature type="compositionally biased region" description="Acidic residues" evidence="5">
    <location>
        <begin position="308"/>
        <end position="317"/>
    </location>
</feature>
<dbReference type="EMBL" id="LJSK01000019">
    <property type="protein sequence ID" value="KPI89658.1"/>
    <property type="molecule type" value="Genomic_DNA"/>
</dbReference>
<evidence type="ECO:0000313" key="7">
    <source>
        <dbReference type="Proteomes" id="UP000038009"/>
    </source>
</evidence>
<keyword evidence="4" id="KW-0175">Coiled coil</keyword>
<keyword evidence="1" id="KW-0808">Transferase</keyword>
<dbReference type="GO" id="GO:0019205">
    <property type="term" value="F:nucleobase-containing compound kinase activity"/>
    <property type="evidence" value="ECO:0007669"/>
    <property type="project" value="InterPro"/>
</dbReference>
<feature type="coiled-coil region" evidence="4">
    <location>
        <begin position="1102"/>
        <end position="1130"/>
    </location>
</feature>
<feature type="region of interest" description="Disordered" evidence="5">
    <location>
        <begin position="287"/>
        <end position="317"/>
    </location>
</feature>
<accession>A0A0N1IAY4</accession>
<dbReference type="GO" id="GO:0006139">
    <property type="term" value="P:nucleobase-containing compound metabolic process"/>
    <property type="evidence" value="ECO:0007669"/>
    <property type="project" value="InterPro"/>
</dbReference>
<dbReference type="InterPro" id="IPR036291">
    <property type="entry name" value="NAD(P)-bd_dom_sf"/>
</dbReference>
<evidence type="ECO:0000256" key="2">
    <source>
        <dbReference type="ARBA" id="ARBA00022741"/>
    </source>
</evidence>
<proteinExistence type="predicted"/>
<reference evidence="6 7" key="1">
    <citation type="journal article" date="2015" name="PLoS Pathog.">
        <title>Leptomonas seymouri: Adaptations to the Dixenous Life Cycle Analyzed by Genome Sequencing, Transcriptome Profiling and Co-infection with Leishmania donovani.</title>
        <authorList>
            <person name="Kraeva N."/>
            <person name="Butenko A."/>
            <person name="Hlavacova J."/>
            <person name="Kostygov A."/>
            <person name="Myskova J."/>
            <person name="Grybchuk D."/>
            <person name="Lestinova T."/>
            <person name="Votypka J."/>
            <person name="Volf P."/>
            <person name="Opperdoes F."/>
            <person name="Flegontov P."/>
            <person name="Lukes J."/>
            <person name="Yurchenko V."/>
        </authorList>
    </citation>
    <scope>NUCLEOTIDE SEQUENCE [LARGE SCALE GENOMIC DNA]</scope>
    <source>
        <strain evidence="6 7">ATCC 30220</strain>
    </source>
</reference>
<organism evidence="6 7">
    <name type="scientific">Leptomonas seymouri</name>
    <dbReference type="NCBI Taxonomy" id="5684"/>
    <lineage>
        <taxon>Eukaryota</taxon>
        <taxon>Discoba</taxon>
        <taxon>Euglenozoa</taxon>
        <taxon>Kinetoplastea</taxon>
        <taxon>Metakinetoplastina</taxon>
        <taxon>Trypanosomatida</taxon>
        <taxon>Trypanosomatidae</taxon>
        <taxon>Leishmaniinae</taxon>
        <taxon>Leptomonas</taxon>
    </lineage>
</organism>
<keyword evidence="3" id="KW-0418">Kinase</keyword>
<evidence type="ECO:0000256" key="3">
    <source>
        <dbReference type="ARBA" id="ARBA00022777"/>
    </source>
</evidence>
<dbReference type="InterPro" id="IPR007858">
    <property type="entry name" value="Dpy-30_motif"/>
</dbReference>
<dbReference type="PANTHER" id="PTHR23359">
    <property type="entry name" value="NUCLEOTIDE KINASE"/>
    <property type="match status" value="1"/>
</dbReference>
<dbReference type="Pfam" id="PF05186">
    <property type="entry name" value="Dpy-30"/>
    <property type="match status" value="1"/>
</dbReference>
<feature type="compositionally biased region" description="Low complexity" evidence="5">
    <location>
        <begin position="131"/>
        <end position="140"/>
    </location>
</feature>
<feature type="compositionally biased region" description="Acidic residues" evidence="5">
    <location>
        <begin position="239"/>
        <end position="256"/>
    </location>
</feature>
<evidence type="ECO:0000256" key="5">
    <source>
        <dbReference type="SAM" id="MobiDB-lite"/>
    </source>
</evidence>
<dbReference type="InterPro" id="IPR000850">
    <property type="entry name" value="Adenylat/UMP-CMP_kin"/>
</dbReference>
<dbReference type="Gene3D" id="1.20.890.10">
    <property type="entry name" value="cAMP-dependent protein kinase regulatory subunit, dimerization-anchoring domain"/>
    <property type="match status" value="1"/>
</dbReference>
<feature type="region of interest" description="Disordered" evidence="5">
    <location>
        <begin position="757"/>
        <end position="801"/>
    </location>
</feature>
<dbReference type="GO" id="GO:0005524">
    <property type="term" value="F:ATP binding"/>
    <property type="evidence" value="ECO:0007669"/>
    <property type="project" value="InterPro"/>
</dbReference>
<dbReference type="AlphaFoldDB" id="A0A0N1IAY4"/>
<dbReference type="Proteomes" id="UP000038009">
    <property type="component" value="Unassembled WGS sequence"/>
</dbReference>
<dbReference type="SUPFAM" id="SSF51735">
    <property type="entry name" value="NAD(P)-binding Rossmann-fold domains"/>
    <property type="match status" value="1"/>
</dbReference>
<dbReference type="Gene3D" id="3.40.50.720">
    <property type="entry name" value="NAD(P)-binding Rossmann-like Domain"/>
    <property type="match status" value="1"/>
</dbReference>